<comment type="caution">
    <text evidence="2">The sequence shown here is derived from an EMBL/GenBank/DDBJ whole genome shotgun (WGS) entry which is preliminary data.</text>
</comment>
<evidence type="ECO:0000256" key="1">
    <source>
        <dbReference type="SAM" id="Phobius"/>
    </source>
</evidence>
<dbReference type="AlphaFoldDB" id="A0A3S1K9X2"/>
<reference evidence="2 3" key="1">
    <citation type="submission" date="2018-12" db="EMBL/GenBank/DDBJ databases">
        <authorList>
            <person name="Sun L."/>
            <person name="Chen Z."/>
        </authorList>
    </citation>
    <scope>NUCLEOTIDE SEQUENCE [LARGE SCALE GENOMIC DNA]</scope>
    <source>
        <strain evidence="2 3">DSM 15890</strain>
    </source>
</reference>
<name>A0A3S1K9X2_9BACL</name>
<keyword evidence="1" id="KW-0472">Membrane</keyword>
<dbReference type="Proteomes" id="UP000279446">
    <property type="component" value="Unassembled WGS sequence"/>
</dbReference>
<keyword evidence="1" id="KW-0812">Transmembrane</keyword>
<protein>
    <submittedName>
        <fullName evidence="2">Uncharacterized protein</fullName>
    </submittedName>
</protein>
<feature type="transmembrane region" description="Helical" evidence="1">
    <location>
        <begin position="6"/>
        <end position="25"/>
    </location>
</feature>
<evidence type="ECO:0000313" key="3">
    <source>
        <dbReference type="Proteomes" id="UP000279446"/>
    </source>
</evidence>
<keyword evidence="1" id="KW-1133">Transmembrane helix</keyword>
<dbReference type="RefSeq" id="WP_127191670.1">
    <property type="nucleotide sequence ID" value="NZ_RZNY01000005.1"/>
</dbReference>
<proteinExistence type="predicted"/>
<accession>A0A3S1K9X2</accession>
<gene>
    <name evidence="2" type="ORF">EJP82_08855</name>
</gene>
<organism evidence="2 3">
    <name type="scientific">Paenibacillus anaericanus</name>
    <dbReference type="NCBI Taxonomy" id="170367"/>
    <lineage>
        <taxon>Bacteria</taxon>
        <taxon>Bacillati</taxon>
        <taxon>Bacillota</taxon>
        <taxon>Bacilli</taxon>
        <taxon>Bacillales</taxon>
        <taxon>Paenibacillaceae</taxon>
        <taxon>Paenibacillus</taxon>
    </lineage>
</organism>
<dbReference type="EMBL" id="RZNY01000005">
    <property type="protein sequence ID" value="RUT47270.1"/>
    <property type="molecule type" value="Genomic_DNA"/>
</dbReference>
<evidence type="ECO:0000313" key="2">
    <source>
        <dbReference type="EMBL" id="RUT47270.1"/>
    </source>
</evidence>
<keyword evidence="3" id="KW-1185">Reference proteome</keyword>
<sequence length="169" mass="19792">MTGFSVIVVVLIFASIIILSSRFFYSMELQAVTRRLTKSHGFQILKLDYSFEQIVYFVSLPTNIPTIRNAKQEDVVIKLDYRDLLFPRLLGIKIYIKTDMKHIILAYLPIKDFRLPALDQILEQGKIDGQDYLKISTYKLMHKTTLEQISDEVYKQIQVGRNRKMKDVK</sequence>
<dbReference type="OrthoDB" id="2355866at2"/>